<keyword evidence="12" id="KW-1185">Reference proteome</keyword>
<dbReference type="PANTHER" id="PTHR43394:SF1">
    <property type="entry name" value="ATP-BINDING CASSETTE SUB-FAMILY B MEMBER 10, MITOCHONDRIAL"/>
    <property type="match status" value="1"/>
</dbReference>
<feature type="transmembrane region" description="Helical" evidence="8">
    <location>
        <begin position="257"/>
        <end position="285"/>
    </location>
</feature>
<evidence type="ECO:0000256" key="6">
    <source>
        <dbReference type="ARBA" id="ARBA00022989"/>
    </source>
</evidence>
<protein>
    <submittedName>
        <fullName evidence="11">ATP-binding cassette subfamily B protein</fullName>
    </submittedName>
</protein>
<dbReference type="InterPro" id="IPR011527">
    <property type="entry name" value="ABC1_TM_dom"/>
</dbReference>
<dbReference type="Pfam" id="PF00664">
    <property type="entry name" value="ABC_membrane"/>
    <property type="match status" value="1"/>
</dbReference>
<evidence type="ECO:0000259" key="10">
    <source>
        <dbReference type="PROSITE" id="PS50929"/>
    </source>
</evidence>
<feature type="transmembrane region" description="Helical" evidence="8">
    <location>
        <begin position="180"/>
        <end position="196"/>
    </location>
</feature>
<dbReference type="InterPro" id="IPR027417">
    <property type="entry name" value="P-loop_NTPase"/>
</dbReference>
<dbReference type="Proteomes" id="UP000730739">
    <property type="component" value="Unassembled WGS sequence"/>
</dbReference>
<proteinExistence type="inferred from homology"/>
<feature type="transmembrane region" description="Helical" evidence="8">
    <location>
        <begin position="24"/>
        <end position="43"/>
    </location>
</feature>
<dbReference type="InterPro" id="IPR003439">
    <property type="entry name" value="ABC_transporter-like_ATP-bd"/>
</dbReference>
<evidence type="ECO:0000259" key="9">
    <source>
        <dbReference type="PROSITE" id="PS50893"/>
    </source>
</evidence>
<dbReference type="EMBL" id="JAGILA010000004">
    <property type="protein sequence ID" value="MBP2237088.1"/>
    <property type="molecule type" value="Genomic_DNA"/>
</dbReference>
<dbReference type="InterPro" id="IPR036640">
    <property type="entry name" value="ABC1_TM_sf"/>
</dbReference>
<feature type="domain" description="ABC transporter" evidence="9">
    <location>
        <begin position="359"/>
        <end position="593"/>
    </location>
</feature>
<sequence>MLSCRYSDVDVFRRLLSQAAPHRLHLLGLLLIGLLWSPMALLAPLPLKIAVDSAVGAEPLPSFLGALVSNSSERPLAALAVAFGLAVALAVVGQVRSFAELLLRTYTGEQLTLAFRARLFRHAQRLSLAYHDRNGSFDATHRILSDAPCVQWVTIYGIIPVLAASVTLIGMIYVTAVIDWQLAAVALAVSPIIFLLSRIHSRCVRPCWDQSRRLEGATLSIVQEVLSVLRVVKAFGREGHETERFARRSRRVIATNLWIAAINGWFDLLKGLVIALAAATVLAIGVLHVRAGILSLGELLLVIGYVWQILGPVHTITNSLSSLQVAFAAGRRAFGLLDQSADADDRPDARPLGRAAGAVEFREVYFRYDEGRSALHDVSFRVTPGTRVGIVGPTGSGKTTLVNLLIRFYDPTHGAILLDGVDLRAYRLADLRNQFAIVLQEPVLFSASIADNIAYGRPDATHREIAEAAQAAQVHEFIAGLPEGYDTQVGERGMILSGGERQRISLARAFLRNAPILILDEPTSSVDARTEGAIVEVLGRLMEGRTTFIIAHRLSTLIHCDVRIRIDHGRLGPAEREAPINTRPGVLTLKGGFFEAFGGWSRARTVDR</sequence>
<evidence type="ECO:0000256" key="4">
    <source>
        <dbReference type="ARBA" id="ARBA00022741"/>
    </source>
</evidence>
<dbReference type="Gene3D" id="1.20.1560.10">
    <property type="entry name" value="ABC transporter type 1, transmembrane domain"/>
    <property type="match status" value="1"/>
</dbReference>
<dbReference type="PROSITE" id="PS50893">
    <property type="entry name" value="ABC_TRANSPORTER_2"/>
    <property type="match status" value="1"/>
</dbReference>
<evidence type="ECO:0000313" key="11">
    <source>
        <dbReference type="EMBL" id="MBP2237088.1"/>
    </source>
</evidence>
<name>A0ABS4R2F1_9HYPH</name>
<dbReference type="InterPro" id="IPR039421">
    <property type="entry name" value="Type_1_exporter"/>
</dbReference>
<keyword evidence="5 11" id="KW-0067">ATP-binding</keyword>
<evidence type="ECO:0000256" key="3">
    <source>
        <dbReference type="ARBA" id="ARBA00022692"/>
    </source>
</evidence>
<evidence type="ECO:0000256" key="8">
    <source>
        <dbReference type="SAM" id="Phobius"/>
    </source>
</evidence>
<dbReference type="Gene3D" id="3.40.50.300">
    <property type="entry name" value="P-loop containing nucleotide triphosphate hydrolases"/>
    <property type="match status" value="1"/>
</dbReference>
<keyword evidence="6 8" id="KW-1133">Transmembrane helix</keyword>
<comment type="similarity">
    <text evidence="2">Belongs to the ABC transporter superfamily.</text>
</comment>
<feature type="domain" description="ABC transmembrane type-1" evidence="10">
    <location>
        <begin position="27"/>
        <end position="324"/>
    </location>
</feature>
<keyword evidence="4" id="KW-0547">Nucleotide-binding</keyword>
<evidence type="ECO:0000256" key="2">
    <source>
        <dbReference type="ARBA" id="ARBA00005417"/>
    </source>
</evidence>
<dbReference type="PANTHER" id="PTHR43394">
    <property type="entry name" value="ATP-DEPENDENT PERMEASE MDL1, MITOCHONDRIAL"/>
    <property type="match status" value="1"/>
</dbReference>
<dbReference type="SUPFAM" id="SSF90123">
    <property type="entry name" value="ABC transporter transmembrane region"/>
    <property type="match status" value="1"/>
</dbReference>
<evidence type="ECO:0000256" key="5">
    <source>
        <dbReference type="ARBA" id="ARBA00022840"/>
    </source>
</evidence>
<gene>
    <name evidence="11" type="ORF">J2Z31_003602</name>
</gene>
<dbReference type="GO" id="GO:0005524">
    <property type="term" value="F:ATP binding"/>
    <property type="evidence" value="ECO:0007669"/>
    <property type="project" value="UniProtKB-KW"/>
</dbReference>
<dbReference type="PROSITE" id="PS50929">
    <property type="entry name" value="ABC_TM1F"/>
    <property type="match status" value="1"/>
</dbReference>
<comment type="subcellular location">
    <subcellularLocation>
        <location evidence="1">Cell membrane</location>
        <topology evidence="1">Multi-pass membrane protein</topology>
    </subcellularLocation>
</comment>
<dbReference type="RefSeq" id="WP_209602844.1">
    <property type="nucleotide sequence ID" value="NZ_JAGILA010000004.1"/>
</dbReference>
<reference evidence="11 12" key="1">
    <citation type="submission" date="2021-03" db="EMBL/GenBank/DDBJ databases">
        <title>Genomic Encyclopedia of Type Strains, Phase IV (KMG-IV): sequencing the most valuable type-strain genomes for metagenomic binning, comparative biology and taxonomic classification.</title>
        <authorList>
            <person name="Goeker M."/>
        </authorList>
    </citation>
    <scope>NUCLEOTIDE SEQUENCE [LARGE SCALE GENOMIC DNA]</scope>
    <source>
        <strain evidence="11 12">DSM 13372</strain>
    </source>
</reference>
<organism evidence="11 12">
    <name type="scientific">Sinorhizobium kostiense</name>
    <dbReference type="NCBI Taxonomy" id="76747"/>
    <lineage>
        <taxon>Bacteria</taxon>
        <taxon>Pseudomonadati</taxon>
        <taxon>Pseudomonadota</taxon>
        <taxon>Alphaproteobacteria</taxon>
        <taxon>Hyphomicrobiales</taxon>
        <taxon>Rhizobiaceae</taxon>
        <taxon>Sinorhizobium/Ensifer group</taxon>
        <taxon>Sinorhizobium</taxon>
    </lineage>
</organism>
<dbReference type="Pfam" id="PF00005">
    <property type="entry name" value="ABC_tran"/>
    <property type="match status" value="1"/>
</dbReference>
<evidence type="ECO:0000256" key="1">
    <source>
        <dbReference type="ARBA" id="ARBA00004651"/>
    </source>
</evidence>
<dbReference type="SMART" id="SM00382">
    <property type="entry name" value="AAA"/>
    <property type="match status" value="1"/>
</dbReference>
<evidence type="ECO:0000313" key="12">
    <source>
        <dbReference type="Proteomes" id="UP000730739"/>
    </source>
</evidence>
<accession>A0ABS4R2F1</accession>
<dbReference type="InterPro" id="IPR017871">
    <property type="entry name" value="ABC_transporter-like_CS"/>
</dbReference>
<dbReference type="InterPro" id="IPR003593">
    <property type="entry name" value="AAA+_ATPase"/>
</dbReference>
<keyword evidence="7 8" id="KW-0472">Membrane</keyword>
<feature type="transmembrane region" description="Helical" evidence="8">
    <location>
        <begin position="152"/>
        <end position="174"/>
    </location>
</feature>
<evidence type="ECO:0000256" key="7">
    <source>
        <dbReference type="ARBA" id="ARBA00023136"/>
    </source>
</evidence>
<comment type="caution">
    <text evidence="11">The sequence shown here is derived from an EMBL/GenBank/DDBJ whole genome shotgun (WGS) entry which is preliminary data.</text>
</comment>
<feature type="transmembrane region" description="Helical" evidence="8">
    <location>
        <begin position="76"/>
        <end position="95"/>
    </location>
</feature>
<keyword evidence="3 8" id="KW-0812">Transmembrane</keyword>
<dbReference type="PROSITE" id="PS00211">
    <property type="entry name" value="ABC_TRANSPORTER_1"/>
    <property type="match status" value="1"/>
</dbReference>
<dbReference type="SUPFAM" id="SSF52540">
    <property type="entry name" value="P-loop containing nucleoside triphosphate hydrolases"/>
    <property type="match status" value="1"/>
</dbReference>